<dbReference type="Proteomes" id="UP001157006">
    <property type="component" value="Chromosome 4"/>
</dbReference>
<dbReference type="EMBL" id="OX451739">
    <property type="protein sequence ID" value="CAI8608434.1"/>
    <property type="molecule type" value="Genomic_DNA"/>
</dbReference>
<gene>
    <name evidence="1" type="ORF">VFH_IV083960</name>
</gene>
<evidence type="ECO:0000313" key="1">
    <source>
        <dbReference type="EMBL" id="CAI8608434.1"/>
    </source>
</evidence>
<organism evidence="1 2">
    <name type="scientific">Vicia faba</name>
    <name type="common">Broad bean</name>
    <name type="synonym">Faba vulgaris</name>
    <dbReference type="NCBI Taxonomy" id="3906"/>
    <lineage>
        <taxon>Eukaryota</taxon>
        <taxon>Viridiplantae</taxon>
        <taxon>Streptophyta</taxon>
        <taxon>Embryophyta</taxon>
        <taxon>Tracheophyta</taxon>
        <taxon>Spermatophyta</taxon>
        <taxon>Magnoliopsida</taxon>
        <taxon>eudicotyledons</taxon>
        <taxon>Gunneridae</taxon>
        <taxon>Pentapetalae</taxon>
        <taxon>rosids</taxon>
        <taxon>fabids</taxon>
        <taxon>Fabales</taxon>
        <taxon>Fabaceae</taxon>
        <taxon>Papilionoideae</taxon>
        <taxon>50 kb inversion clade</taxon>
        <taxon>NPAAA clade</taxon>
        <taxon>Hologalegina</taxon>
        <taxon>IRL clade</taxon>
        <taxon>Fabeae</taxon>
        <taxon>Vicia</taxon>
    </lineage>
</organism>
<proteinExistence type="predicted"/>
<dbReference type="AlphaFoldDB" id="A0AAV1AEB6"/>
<name>A0AAV1AEB6_VICFA</name>
<protein>
    <submittedName>
        <fullName evidence="1">Uncharacterized protein</fullName>
    </submittedName>
</protein>
<accession>A0AAV1AEB6</accession>
<sequence length="126" mass="13817">MRLLHSDLSDSRSPTLLLPSLALLEMPHKAFFLKISRGEQKEATPLQAIESNKSPGAGSLKTLPLTSIRTGQDFTSFSSPLSIPSSRKKAINARVEEEFCTKSKPVQPPLLSIRLLPDPITAILRL</sequence>
<evidence type="ECO:0000313" key="2">
    <source>
        <dbReference type="Proteomes" id="UP001157006"/>
    </source>
</evidence>
<keyword evidence="2" id="KW-1185">Reference proteome</keyword>
<reference evidence="1 2" key="1">
    <citation type="submission" date="2023-01" db="EMBL/GenBank/DDBJ databases">
        <authorList>
            <person name="Kreplak J."/>
        </authorList>
    </citation>
    <scope>NUCLEOTIDE SEQUENCE [LARGE SCALE GENOMIC DNA]</scope>
</reference>